<proteinExistence type="predicted"/>
<dbReference type="EMBL" id="JAASQJ010000001">
    <property type="protein sequence ID" value="NIJ51029.1"/>
    <property type="molecule type" value="Genomic_DNA"/>
</dbReference>
<evidence type="ECO:0000313" key="3">
    <source>
        <dbReference type="Proteomes" id="UP001179181"/>
    </source>
</evidence>
<protein>
    <recommendedName>
        <fullName evidence="4">Outer membrane protein beta-barrel domain-containing protein</fullName>
    </recommendedName>
</protein>
<sequence>MKRNVYVAVLMLFVVFTANAFNLKESGNRSEKDSIIVTFGDKTRLVIYGENRKELEKIMKYDLNALLRDLKVRLDSTNADTTYLREELNGNRYLKDNDKEEKDYVRIGLRGVHVKDGDTEVTINAKGVEVIDDDENSSSDSTYRRTGKRYYKSHRNSSPRKGFNIAVGLNTYGANEATAGYNKVDYDLKPFGSRYISLGYIASATVARGENARLHLDFGVDFSWYNIMFDGNNTIDKNDERVTFPMVMDDTGNVVEMKKSKLVVPYVNLSFMPTISFPHSFISYLSAGAYGGYRIGSYTKLRPEDSKDVDHVRKNFYLEDLRYGLSAEIGIRNFPDLFVNYDMNNLYQDSNGPSVRMLSFGVRLF</sequence>
<gene>
    <name evidence="2" type="ORF">FHS68_000185</name>
</gene>
<keyword evidence="1" id="KW-0732">Signal</keyword>
<feature type="chain" id="PRO_5046560952" description="Outer membrane protein beta-barrel domain-containing protein" evidence="1">
    <location>
        <begin position="21"/>
        <end position="365"/>
    </location>
</feature>
<reference evidence="2 3" key="1">
    <citation type="submission" date="2020-03" db="EMBL/GenBank/DDBJ databases">
        <title>Genomic Encyclopedia of Type Strains, Phase IV (KMG-IV): sequencing the most valuable type-strain genomes for metagenomic binning, comparative biology and taxonomic classification.</title>
        <authorList>
            <person name="Goeker M."/>
        </authorList>
    </citation>
    <scope>NUCLEOTIDE SEQUENCE [LARGE SCALE GENOMIC DNA]</scope>
    <source>
        <strain evidence="2 3">DSM 102865</strain>
    </source>
</reference>
<accession>A0ABX0UG13</accession>
<organism evidence="2 3">
    <name type="scientific">Dyadobacter arcticus</name>
    <dbReference type="NCBI Taxonomy" id="1078754"/>
    <lineage>
        <taxon>Bacteria</taxon>
        <taxon>Pseudomonadati</taxon>
        <taxon>Bacteroidota</taxon>
        <taxon>Cytophagia</taxon>
        <taxon>Cytophagales</taxon>
        <taxon>Spirosomataceae</taxon>
        <taxon>Dyadobacter</taxon>
    </lineage>
</organism>
<keyword evidence="3" id="KW-1185">Reference proteome</keyword>
<evidence type="ECO:0000313" key="2">
    <source>
        <dbReference type="EMBL" id="NIJ51029.1"/>
    </source>
</evidence>
<feature type="signal peptide" evidence="1">
    <location>
        <begin position="1"/>
        <end position="20"/>
    </location>
</feature>
<dbReference type="Proteomes" id="UP001179181">
    <property type="component" value="Unassembled WGS sequence"/>
</dbReference>
<dbReference type="RefSeq" id="WP_167266299.1">
    <property type="nucleotide sequence ID" value="NZ_JAASQJ010000001.1"/>
</dbReference>
<evidence type="ECO:0000256" key="1">
    <source>
        <dbReference type="SAM" id="SignalP"/>
    </source>
</evidence>
<comment type="caution">
    <text evidence="2">The sequence shown here is derived from an EMBL/GenBank/DDBJ whole genome shotgun (WGS) entry which is preliminary data.</text>
</comment>
<evidence type="ECO:0008006" key="4">
    <source>
        <dbReference type="Google" id="ProtNLM"/>
    </source>
</evidence>
<name>A0ABX0UG13_9BACT</name>